<dbReference type="VEuPathDB" id="FungiDB:BO82DRAFT_49827"/>
<keyword evidence="2" id="KW-1185">Reference proteome</keyword>
<name>A0A319CGU0_9EURO</name>
<dbReference type="Proteomes" id="UP000248340">
    <property type="component" value="Unassembled WGS sequence"/>
</dbReference>
<accession>A0A319CGU0</accession>
<sequence length="122" mass="13259">MVTSERVIAYGAFRTVGSQPSQIVLCFCVFAGSSSTPLYGPQPHPNLVGLISDQVGILAVSMSRGGQAGWQYWKCRKTRFPVYLTTKDTRGISTSVGSQTPCTVSWNRDLYDNIGHQVATPT</sequence>
<evidence type="ECO:0000313" key="1">
    <source>
        <dbReference type="EMBL" id="PYH83021.1"/>
    </source>
</evidence>
<organism evidence="1 2">
    <name type="scientific">Aspergillus uvarum CBS 121591</name>
    <dbReference type="NCBI Taxonomy" id="1448315"/>
    <lineage>
        <taxon>Eukaryota</taxon>
        <taxon>Fungi</taxon>
        <taxon>Dikarya</taxon>
        <taxon>Ascomycota</taxon>
        <taxon>Pezizomycotina</taxon>
        <taxon>Eurotiomycetes</taxon>
        <taxon>Eurotiomycetidae</taxon>
        <taxon>Eurotiales</taxon>
        <taxon>Aspergillaceae</taxon>
        <taxon>Aspergillus</taxon>
        <taxon>Aspergillus subgen. Circumdati</taxon>
    </lineage>
</organism>
<protein>
    <submittedName>
        <fullName evidence="1">Uncharacterized protein</fullName>
    </submittedName>
</protein>
<reference evidence="1 2" key="1">
    <citation type="submission" date="2016-12" db="EMBL/GenBank/DDBJ databases">
        <title>The genomes of Aspergillus section Nigri reveals drivers in fungal speciation.</title>
        <authorList>
            <consortium name="DOE Joint Genome Institute"/>
            <person name="Vesth T.C."/>
            <person name="Nybo J."/>
            <person name="Theobald S."/>
            <person name="Brandl J."/>
            <person name="Frisvad J.C."/>
            <person name="Nielsen K.F."/>
            <person name="Lyhne E.K."/>
            <person name="Kogle M.E."/>
            <person name="Kuo A."/>
            <person name="Riley R."/>
            <person name="Clum A."/>
            <person name="Nolan M."/>
            <person name="Lipzen A."/>
            <person name="Salamov A."/>
            <person name="Henrissat B."/>
            <person name="Wiebenga A."/>
            <person name="De Vries R.P."/>
            <person name="Grigoriev I.V."/>
            <person name="Mortensen U.H."/>
            <person name="Andersen M.R."/>
            <person name="Baker S.E."/>
        </authorList>
    </citation>
    <scope>NUCLEOTIDE SEQUENCE [LARGE SCALE GENOMIC DNA]</scope>
    <source>
        <strain evidence="1 2">CBS 121591</strain>
    </source>
</reference>
<evidence type="ECO:0000313" key="2">
    <source>
        <dbReference type="Proteomes" id="UP000248340"/>
    </source>
</evidence>
<dbReference type="RefSeq" id="XP_025493221.1">
    <property type="nucleotide sequence ID" value="XM_025641264.1"/>
</dbReference>
<gene>
    <name evidence="1" type="ORF">BO82DRAFT_49827</name>
</gene>
<dbReference type="EMBL" id="KZ821692">
    <property type="protein sequence ID" value="PYH83021.1"/>
    <property type="molecule type" value="Genomic_DNA"/>
</dbReference>
<dbReference type="AlphaFoldDB" id="A0A319CGU0"/>
<dbReference type="GeneID" id="37144006"/>
<proteinExistence type="predicted"/>